<keyword evidence="2" id="KW-0472">Membrane</keyword>
<evidence type="ECO:0000256" key="2">
    <source>
        <dbReference type="SAM" id="Phobius"/>
    </source>
</evidence>
<comment type="caution">
    <text evidence="4">The sequence shown here is derived from an EMBL/GenBank/DDBJ whole genome shotgun (WGS) entry which is preliminary data.</text>
</comment>
<reference evidence="3 6" key="2">
    <citation type="submission" date="2021-01" db="EMBL/GenBank/DDBJ databases">
        <title>Whole genome shotgun sequence of Actinoplanes lobatus NBRC 12513.</title>
        <authorList>
            <person name="Komaki H."/>
            <person name="Tamura T."/>
        </authorList>
    </citation>
    <scope>NUCLEOTIDE SEQUENCE [LARGE SCALE GENOMIC DNA]</scope>
    <source>
        <strain evidence="3 6">NBRC 12513</strain>
    </source>
</reference>
<evidence type="ECO:0000313" key="3">
    <source>
        <dbReference type="EMBL" id="GIE44089.1"/>
    </source>
</evidence>
<evidence type="ECO:0000256" key="1">
    <source>
        <dbReference type="SAM" id="MobiDB-lite"/>
    </source>
</evidence>
<proteinExistence type="predicted"/>
<sequence length="250" mass="25676">MADEREPAPAGQRRLEKVALVVAILAFAGAGAGDIADSLAAPLFVRVLWLVAAGLVLTWFAVRRVRKDHWGRPLRWPSVGALALVLAGVSLVAFGAVLLFSPGPAPAGAVPPAAGPSTAPTSASPAPDASSVRPLETRVGQKVFVRHGGAEHLDLLPPSGDADLALDWSKGDSAGTLVASGQASLATVGTASAQACESATAAQWGKRVPVNDGALVCVDTDEDRYVVVEVLDAASDDGGNYVRVRIRYFG</sequence>
<evidence type="ECO:0000313" key="6">
    <source>
        <dbReference type="Proteomes" id="UP000631312"/>
    </source>
</evidence>
<dbReference type="RefSeq" id="WP_188124060.1">
    <property type="nucleotide sequence ID" value="NZ_BOMP01000118.1"/>
</dbReference>
<protein>
    <submittedName>
        <fullName evidence="4">Uncharacterized protein</fullName>
    </submittedName>
</protein>
<evidence type="ECO:0000313" key="5">
    <source>
        <dbReference type="Proteomes" id="UP000590511"/>
    </source>
</evidence>
<dbReference type="Proteomes" id="UP000631312">
    <property type="component" value="Unassembled WGS sequence"/>
</dbReference>
<reference evidence="4 5" key="1">
    <citation type="submission" date="2020-08" db="EMBL/GenBank/DDBJ databases">
        <title>Sequencing the genomes of 1000 actinobacteria strains.</title>
        <authorList>
            <person name="Klenk H.-P."/>
        </authorList>
    </citation>
    <scope>NUCLEOTIDE SEQUENCE [LARGE SCALE GENOMIC DNA]</scope>
    <source>
        <strain evidence="4 5">DSM 43150</strain>
    </source>
</reference>
<accession>A0A7W7HKE3</accession>
<evidence type="ECO:0000313" key="4">
    <source>
        <dbReference type="EMBL" id="MBB4752144.1"/>
    </source>
</evidence>
<name>A0A7W7HKE3_9ACTN</name>
<dbReference type="EMBL" id="BOMP01000118">
    <property type="protein sequence ID" value="GIE44089.1"/>
    <property type="molecule type" value="Genomic_DNA"/>
</dbReference>
<feature type="transmembrane region" description="Helical" evidence="2">
    <location>
        <begin position="74"/>
        <end position="100"/>
    </location>
</feature>
<feature type="compositionally biased region" description="Low complexity" evidence="1">
    <location>
        <begin position="109"/>
        <end position="132"/>
    </location>
</feature>
<dbReference type="AlphaFoldDB" id="A0A7W7HKE3"/>
<keyword evidence="2" id="KW-0812">Transmembrane</keyword>
<dbReference type="Proteomes" id="UP000590511">
    <property type="component" value="Unassembled WGS sequence"/>
</dbReference>
<keyword evidence="2" id="KW-1133">Transmembrane helix</keyword>
<feature type="transmembrane region" description="Helical" evidence="2">
    <location>
        <begin position="43"/>
        <end position="62"/>
    </location>
</feature>
<organism evidence="4 5">
    <name type="scientific">Actinoplanes lobatus</name>
    <dbReference type="NCBI Taxonomy" id="113568"/>
    <lineage>
        <taxon>Bacteria</taxon>
        <taxon>Bacillati</taxon>
        <taxon>Actinomycetota</taxon>
        <taxon>Actinomycetes</taxon>
        <taxon>Micromonosporales</taxon>
        <taxon>Micromonosporaceae</taxon>
        <taxon>Actinoplanes</taxon>
    </lineage>
</organism>
<keyword evidence="6" id="KW-1185">Reference proteome</keyword>
<gene>
    <name evidence="3" type="ORF">Alo02nite_69870</name>
    <name evidence="4" type="ORF">BJ964_006305</name>
</gene>
<dbReference type="EMBL" id="JACHNC010000001">
    <property type="protein sequence ID" value="MBB4752144.1"/>
    <property type="molecule type" value="Genomic_DNA"/>
</dbReference>
<feature type="region of interest" description="Disordered" evidence="1">
    <location>
        <begin position="109"/>
        <end position="133"/>
    </location>
</feature>